<keyword evidence="3 13" id="KW-1003">Cell membrane</keyword>
<dbReference type="GO" id="GO:0051539">
    <property type="term" value="F:4 iron, 4 sulfur cluster binding"/>
    <property type="evidence" value="ECO:0007669"/>
    <property type="project" value="UniProtKB-KW"/>
</dbReference>
<evidence type="ECO:0000256" key="1">
    <source>
        <dbReference type="ARBA" id="ARBA00004202"/>
    </source>
</evidence>
<evidence type="ECO:0000256" key="4">
    <source>
        <dbReference type="ARBA" id="ARBA00022485"/>
    </source>
</evidence>
<feature type="compositionally biased region" description="Low complexity" evidence="14">
    <location>
        <begin position="841"/>
        <end position="869"/>
    </location>
</feature>
<feature type="region of interest" description="Disordered" evidence="14">
    <location>
        <begin position="537"/>
        <end position="875"/>
    </location>
</feature>
<feature type="binding site" evidence="13">
    <location>
        <position position="378"/>
    </location>
    <ligand>
        <name>[4Fe-4S] cluster</name>
        <dbReference type="ChEBI" id="CHEBI:49883"/>
        <label>1</label>
    </ligand>
</feature>
<comment type="function">
    <text evidence="13">Part of a membrane-bound complex that couples electron transfer with translocation of ions across the membrane.</text>
</comment>
<feature type="binding site" evidence="13">
    <location>
        <position position="417"/>
    </location>
    <ligand>
        <name>[4Fe-4S] cluster</name>
        <dbReference type="ChEBI" id="CHEBI:49883"/>
        <label>2</label>
    </ligand>
</feature>
<keyword evidence="12 13" id="KW-0472">Membrane</keyword>
<evidence type="ECO:0000259" key="15">
    <source>
        <dbReference type="PROSITE" id="PS51379"/>
    </source>
</evidence>
<feature type="compositionally biased region" description="Low complexity" evidence="14">
    <location>
        <begin position="614"/>
        <end position="632"/>
    </location>
</feature>
<feature type="binding site" evidence="13">
    <location>
        <position position="420"/>
    </location>
    <ligand>
        <name>[4Fe-4S] cluster</name>
        <dbReference type="ChEBI" id="CHEBI:49883"/>
        <label>2</label>
    </ligand>
</feature>
<keyword evidence="2 13" id="KW-0813">Transport</keyword>
<dbReference type="InterPro" id="IPR026902">
    <property type="entry name" value="RnfC_N"/>
</dbReference>
<feature type="compositionally biased region" description="Basic and acidic residues" evidence="14">
    <location>
        <begin position="736"/>
        <end position="747"/>
    </location>
</feature>
<gene>
    <name evidence="16" type="primary">rsxC</name>
    <name evidence="13" type="synonym">rnfC</name>
    <name evidence="16" type="ORF">EJ063_17790</name>
</gene>
<proteinExistence type="inferred from homology"/>
<dbReference type="Pfam" id="PF13375">
    <property type="entry name" value="RnfC_N"/>
    <property type="match status" value="1"/>
</dbReference>
<dbReference type="InterPro" id="IPR017900">
    <property type="entry name" value="4Fe4S_Fe_S_CS"/>
</dbReference>
<evidence type="ECO:0000256" key="12">
    <source>
        <dbReference type="ARBA" id="ARBA00023136"/>
    </source>
</evidence>
<dbReference type="NCBIfam" id="TIGR01945">
    <property type="entry name" value="rnfC"/>
    <property type="match status" value="1"/>
</dbReference>
<feature type="binding site" evidence="13">
    <location>
        <position position="388"/>
    </location>
    <ligand>
        <name>[4Fe-4S] cluster</name>
        <dbReference type="ChEBI" id="CHEBI:49883"/>
        <label>2</label>
    </ligand>
</feature>
<feature type="compositionally biased region" description="Basic and acidic residues" evidence="14">
    <location>
        <begin position="551"/>
        <end position="573"/>
    </location>
</feature>
<dbReference type="GO" id="GO:0005886">
    <property type="term" value="C:plasma membrane"/>
    <property type="evidence" value="ECO:0007669"/>
    <property type="project" value="UniProtKB-SubCell"/>
</dbReference>
<dbReference type="FunFam" id="3.40.50.11540:FF:000004">
    <property type="entry name" value="Ion-translocating oxidoreductase complex subunit C"/>
    <property type="match status" value="1"/>
</dbReference>
<feature type="domain" description="4Fe-4S ferredoxin-type" evidence="15">
    <location>
        <begin position="367"/>
        <end position="398"/>
    </location>
</feature>
<evidence type="ECO:0000256" key="10">
    <source>
        <dbReference type="ARBA" id="ARBA00023004"/>
    </source>
</evidence>
<feature type="binding site" evidence="13">
    <location>
        <position position="423"/>
    </location>
    <ligand>
        <name>[4Fe-4S] cluster</name>
        <dbReference type="ChEBI" id="CHEBI:49883"/>
        <label>2</label>
    </ligand>
</feature>
<organism evidence="16 17">
    <name type="scientific">Vibrio aquaticus</name>
    <dbReference type="NCBI Taxonomy" id="2496559"/>
    <lineage>
        <taxon>Bacteria</taxon>
        <taxon>Pseudomonadati</taxon>
        <taxon>Pseudomonadota</taxon>
        <taxon>Gammaproteobacteria</taxon>
        <taxon>Vibrionales</taxon>
        <taxon>Vibrionaceae</taxon>
        <taxon>Vibrio</taxon>
    </lineage>
</organism>
<dbReference type="EMBL" id="RXZH01000011">
    <property type="protein sequence ID" value="RTZ14092.1"/>
    <property type="molecule type" value="Genomic_DNA"/>
</dbReference>
<dbReference type="PANTHER" id="PTHR43034:SF2">
    <property type="entry name" value="ION-TRANSLOCATING OXIDOREDUCTASE COMPLEX SUBUNIT C"/>
    <property type="match status" value="1"/>
</dbReference>
<feature type="region of interest" description="Disordered" evidence="14">
    <location>
        <begin position="888"/>
        <end position="910"/>
    </location>
</feature>
<feature type="compositionally biased region" description="Acidic residues" evidence="14">
    <location>
        <begin position="787"/>
        <end position="796"/>
    </location>
</feature>
<evidence type="ECO:0000313" key="17">
    <source>
        <dbReference type="Proteomes" id="UP000268973"/>
    </source>
</evidence>
<keyword evidence="5 13" id="KW-0997">Cell inner membrane</keyword>
<keyword evidence="11 13" id="KW-0411">Iron-sulfur</keyword>
<comment type="similarity">
    <text evidence="13">Belongs to the 4Fe4S bacterial-type ferredoxin family. RnfC subfamily.</text>
</comment>
<dbReference type="SUPFAM" id="SSF142019">
    <property type="entry name" value="Nqo1 FMN-binding domain-like"/>
    <property type="match status" value="1"/>
</dbReference>
<feature type="domain" description="4Fe-4S ferredoxin-type" evidence="15">
    <location>
        <begin position="408"/>
        <end position="437"/>
    </location>
</feature>
<dbReference type="SUPFAM" id="SSF46548">
    <property type="entry name" value="alpha-helical ferredoxin"/>
    <property type="match status" value="1"/>
</dbReference>
<dbReference type="InterPro" id="IPR011538">
    <property type="entry name" value="Nuo51_FMN-bd"/>
</dbReference>
<name>A0A432CU89_9VIBR</name>
<dbReference type="GO" id="GO:0022900">
    <property type="term" value="P:electron transport chain"/>
    <property type="evidence" value="ECO:0007669"/>
    <property type="project" value="UniProtKB-UniRule"/>
</dbReference>
<dbReference type="Pfam" id="PF12838">
    <property type="entry name" value="Fer4_7"/>
    <property type="match status" value="1"/>
</dbReference>
<protein>
    <recommendedName>
        <fullName evidence="13">Ion-translocating oxidoreductase complex subunit C</fullName>
        <ecNumber evidence="13">7.-.-.-</ecNumber>
    </recommendedName>
    <alternativeName>
        <fullName evidence="13">Rnf electron transport complex subunit C</fullName>
    </alternativeName>
</protein>
<feature type="binding site" evidence="13">
    <location>
        <position position="381"/>
    </location>
    <ligand>
        <name>[4Fe-4S] cluster</name>
        <dbReference type="ChEBI" id="CHEBI:49883"/>
        <label>1</label>
    </ligand>
</feature>
<comment type="subcellular location">
    <subcellularLocation>
        <location evidence="13">Cell inner membrane</location>
        <topology evidence="13">Peripheral membrane protein</topology>
    </subcellularLocation>
    <subcellularLocation>
        <location evidence="1">Cell membrane</location>
        <topology evidence="1">Peripheral membrane protein</topology>
    </subcellularLocation>
</comment>
<dbReference type="Pfam" id="PF01512">
    <property type="entry name" value="Complex1_51K"/>
    <property type="match status" value="1"/>
</dbReference>
<evidence type="ECO:0000313" key="16">
    <source>
        <dbReference type="EMBL" id="RTZ14092.1"/>
    </source>
</evidence>
<feature type="compositionally biased region" description="Low complexity" evidence="14">
    <location>
        <begin position="802"/>
        <end position="830"/>
    </location>
</feature>
<dbReference type="Gene3D" id="3.30.70.20">
    <property type="match status" value="1"/>
</dbReference>
<accession>A0A432CU89</accession>
<dbReference type="RefSeq" id="WP_126575657.1">
    <property type="nucleotide sequence ID" value="NZ_RXZH01000011.1"/>
</dbReference>
<keyword evidence="7 13" id="KW-0677">Repeat</keyword>
<comment type="caution">
    <text evidence="16">The sequence shown here is derived from an EMBL/GenBank/DDBJ whole genome shotgun (WGS) entry which is preliminary data.</text>
</comment>
<evidence type="ECO:0000256" key="14">
    <source>
        <dbReference type="SAM" id="MobiDB-lite"/>
    </source>
</evidence>
<keyword evidence="17" id="KW-1185">Reference proteome</keyword>
<dbReference type="PROSITE" id="PS51379">
    <property type="entry name" value="4FE4S_FER_2"/>
    <property type="match status" value="2"/>
</dbReference>
<evidence type="ECO:0000256" key="3">
    <source>
        <dbReference type="ARBA" id="ARBA00022475"/>
    </source>
</evidence>
<dbReference type="AlphaFoldDB" id="A0A432CU89"/>
<dbReference type="InterPro" id="IPR037225">
    <property type="entry name" value="Nuo51_FMN-bd_sf"/>
</dbReference>
<dbReference type="FunFam" id="3.30.70.20:FF:000044">
    <property type="entry name" value="Ion-translocating oxidoreductase complex subunit C"/>
    <property type="match status" value="1"/>
</dbReference>
<sequence length="910" mass="97564">MLSLIEQIKSGALWTFPGGVHPAENKVQSVKTSIARAQIPAEIILPIKQHIGKPGNLTVEVGDKVFKGQALTKYDMSFMLPVHAPTSGQVTAIESRTTAHPSGLNELCIVIKPDFEDTWVECDAWPDFSQRTPDELIEKIRQAGVSGMGGAGFPTAKKIQAGLARTDILIINAAECEPYITADDMLMRENAADIIQGIEIVEHILKPKLTVIGIEDNKPDAIKALQKAAEHKDIVIRVIPTKYPSGGEKQLIKILTDKEVPNGGIPADIGILVQNVGSLYAIKHAVCEGKALVDRVVTLTGDTFKQPRNVWSLLGTPVQALLDEFGYKADKKLPRLIMGGPMMGFTLPHAQVPITKTSNCILAPTRKEISPNQYEMACIRCGQCAEACPASLLPQQLVWHAKAEELDKCEELNIKDCIECGACAFVCPSEIPLVQYYRQAKAEIRTRKEEAEAAERAKIRFEEKKARLERDKAARENRFKKAADDRRKEMKSTGGDDAIAAAIARVKAQKSESAPTEEKAVKPAVAAAIAKAKAKQAAAMASGQAEPDNSEMAKLREERKRQAREKKAAKEQAGEVSASDSKKDAVAAAIARAKAKKAEQAQESAEPVEDKKAAVAAAIARAKAKKAQASEADNTEATPESGDKKAAVAAAIARAKARKAEQQAEKAEAEPEQADDTVNEDPKKAAVAAAIARAKARKAEQQAEKAEAEPARTDDSVNEDPKKAAVAAAIARAKARKAEQQAEKAEAEPAQADDSVSEDPKKAAVAAAIARAKARKAEQQAEKAEAEPEQSDDIANEDPKKAAVAAAIARAKARKAGQQAEKAEAEPAQADDSVNEDPKKAAVAAAIARAKARKAQQQAEKAEAEPVQADDIVDEDPKKAAVAAAIARAKARKAQQQAEKEQQKQTEEKE</sequence>
<dbReference type="PANTHER" id="PTHR43034">
    <property type="entry name" value="ION-TRANSLOCATING OXIDOREDUCTASE COMPLEX SUBUNIT C"/>
    <property type="match status" value="1"/>
</dbReference>
<dbReference type="PROSITE" id="PS00198">
    <property type="entry name" value="4FE4S_FER_1"/>
    <property type="match status" value="1"/>
</dbReference>
<feature type="compositionally biased region" description="Basic and acidic residues" evidence="14">
    <location>
        <begin position="470"/>
        <end position="491"/>
    </location>
</feature>
<dbReference type="Gene3D" id="3.40.50.11540">
    <property type="entry name" value="NADH-ubiquinone oxidoreductase 51kDa subunit"/>
    <property type="match status" value="1"/>
</dbReference>
<dbReference type="InterPro" id="IPR017896">
    <property type="entry name" value="4Fe4S_Fe-S-bd"/>
</dbReference>
<evidence type="ECO:0000256" key="9">
    <source>
        <dbReference type="ARBA" id="ARBA00022982"/>
    </source>
</evidence>
<reference evidence="16 17" key="1">
    <citation type="submission" date="2018-12" db="EMBL/GenBank/DDBJ databases">
        <title>Vibrio sp. isolated from China Sea.</title>
        <authorList>
            <person name="Li Y."/>
        </authorList>
    </citation>
    <scope>NUCLEOTIDE SEQUENCE [LARGE SCALE GENOMIC DNA]</scope>
    <source>
        <strain evidence="16 17">BEI207</strain>
    </source>
</reference>
<feature type="binding site" evidence="13">
    <location>
        <position position="427"/>
    </location>
    <ligand>
        <name>[4Fe-4S] cluster</name>
        <dbReference type="ChEBI" id="CHEBI:49883"/>
        <label>1</label>
    </ligand>
</feature>
<feature type="compositionally biased region" description="Basic and acidic residues" evidence="14">
    <location>
        <begin position="697"/>
        <end position="723"/>
    </location>
</feature>
<feature type="compositionally biased region" description="Basic and acidic residues" evidence="14">
    <location>
        <begin position="898"/>
        <end position="910"/>
    </location>
</feature>
<dbReference type="Proteomes" id="UP000268973">
    <property type="component" value="Unassembled WGS sequence"/>
</dbReference>
<evidence type="ECO:0000256" key="2">
    <source>
        <dbReference type="ARBA" id="ARBA00022448"/>
    </source>
</evidence>
<evidence type="ECO:0000256" key="8">
    <source>
        <dbReference type="ARBA" id="ARBA00022967"/>
    </source>
</evidence>
<dbReference type="OrthoDB" id="9767754at2"/>
<feature type="compositionally biased region" description="Basic and acidic residues" evidence="14">
    <location>
        <begin position="775"/>
        <end position="786"/>
    </location>
</feature>
<keyword evidence="4 13" id="KW-0004">4Fe-4S</keyword>
<dbReference type="InterPro" id="IPR010208">
    <property type="entry name" value="Ion_transpt_RnfC/RsxC"/>
</dbReference>
<dbReference type="GO" id="GO:0009055">
    <property type="term" value="F:electron transfer activity"/>
    <property type="evidence" value="ECO:0007669"/>
    <property type="project" value="InterPro"/>
</dbReference>
<feature type="binding site" evidence="13">
    <location>
        <position position="384"/>
    </location>
    <ligand>
        <name>[4Fe-4S] cluster</name>
        <dbReference type="ChEBI" id="CHEBI:49883"/>
        <label>1</label>
    </ligand>
</feature>
<feature type="compositionally biased region" description="Basic and acidic residues" evidence="14">
    <location>
        <begin position="658"/>
        <end position="669"/>
    </location>
</feature>
<dbReference type="EC" id="7.-.-.-" evidence="13"/>
<dbReference type="HAMAP" id="MF_00461">
    <property type="entry name" value="RsxC_RnfC"/>
    <property type="match status" value="1"/>
</dbReference>
<keyword evidence="9 13" id="KW-0249">Electron transport</keyword>
<dbReference type="GO" id="GO:0046872">
    <property type="term" value="F:metal ion binding"/>
    <property type="evidence" value="ECO:0007669"/>
    <property type="project" value="UniProtKB-KW"/>
</dbReference>
<evidence type="ECO:0000256" key="11">
    <source>
        <dbReference type="ARBA" id="ARBA00023014"/>
    </source>
</evidence>
<comment type="cofactor">
    <cofactor evidence="13">
        <name>[4Fe-4S] cluster</name>
        <dbReference type="ChEBI" id="CHEBI:49883"/>
    </cofactor>
    <text evidence="13">Binds 2 [4Fe-4S] clusters per subunit.</text>
</comment>
<comment type="subunit">
    <text evidence="13">The complex is composed of six subunits: RnfA, RnfB, RnfC, RnfD, RnfE and RnfG.</text>
</comment>
<evidence type="ECO:0000256" key="5">
    <source>
        <dbReference type="ARBA" id="ARBA00022519"/>
    </source>
</evidence>
<evidence type="ECO:0000256" key="7">
    <source>
        <dbReference type="ARBA" id="ARBA00022737"/>
    </source>
</evidence>
<evidence type="ECO:0000256" key="6">
    <source>
        <dbReference type="ARBA" id="ARBA00022723"/>
    </source>
</evidence>
<dbReference type="NCBIfam" id="NF003454">
    <property type="entry name" value="PRK05035.1"/>
    <property type="match status" value="1"/>
</dbReference>
<feature type="region of interest" description="Disordered" evidence="14">
    <location>
        <begin position="470"/>
        <end position="496"/>
    </location>
</feature>
<keyword evidence="10 13" id="KW-0408">Iron</keyword>
<keyword evidence="8 13" id="KW-1278">Translocase</keyword>
<keyword evidence="6 13" id="KW-0479">Metal-binding</keyword>
<feature type="compositionally biased region" description="Acidic residues" evidence="14">
    <location>
        <begin position="670"/>
        <end position="679"/>
    </location>
</feature>
<evidence type="ECO:0000256" key="13">
    <source>
        <dbReference type="HAMAP-Rule" id="MF_00461"/>
    </source>
</evidence>